<evidence type="ECO:0000313" key="2">
    <source>
        <dbReference type="Proteomes" id="UP001597013"/>
    </source>
</evidence>
<gene>
    <name evidence="1" type="ORF">ACFQ1Q_03025</name>
</gene>
<organism evidence="1 2">
    <name type="scientific">Winogradskyella litorisediminis</name>
    <dbReference type="NCBI Taxonomy" id="1156618"/>
    <lineage>
        <taxon>Bacteria</taxon>
        <taxon>Pseudomonadati</taxon>
        <taxon>Bacteroidota</taxon>
        <taxon>Flavobacteriia</taxon>
        <taxon>Flavobacteriales</taxon>
        <taxon>Flavobacteriaceae</taxon>
        <taxon>Winogradskyella</taxon>
    </lineage>
</organism>
<dbReference type="Pfam" id="PF22612">
    <property type="entry name" value="GH113"/>
    <property type="match status" value="1"/>
</dbReference>
<dbReference type="PROSITE" id="PS51257">
    <property type="entry name" value="PROKAR_LIPOPROTEIN"/>
    <property type="match status" value="1"/>
</dbReference>
<protein>
    <submittedName>
        <fullName evidence="1">Glycoside hydrolase TIM-barrel-like domain-containing protein</fullName>
    </submittedName>
</protein>
<name>A0ABW3N6E2_9FLAO</name>
<dbReference type="Gene3D" id="3.20.20.80">
    <property type="entry name" value="Glycosidases"/>
    <property type="match status" value="1"/>
</dbReference>
<accession>A0ABW3N6E2</accession>
<evidence type="ECO:0000313" key="1">
    <source>
        <dbReference type="EMBL" id="MFD1062205.1"/>
    </source>
</evidence>
<dbReference type="SUPFAM" id="SSF51445">
    <property type="entry name" value="(Trans)glycosidases"/>
    <property type="match status" value="1"/>
</dbReference>
<dbReference type="Proteomes" id="UP001597013">
    <property type="component" value="Unassembled WGS sequence"/>
</dbReference>
<reference evidence="2" key="1">
    <citation type="journal article" date="2019" name="Int. J. Syst. Evol. Microbiol.">
        <title>The Global Catalogue of Microorganisms (GCM) 10K type strain sequencing project: providing services to taxonomists for standard genome sequencing and annotation.</title>
        <authorList>
            <consortium name="The Broad Institute Genomics Platform"/>
            <consortium name="The Broad Institute Genome Sequencing Center for Infectious Disease"/>
            <person name="Wu L."/>
            <person name="Ma J."/>
        </authorList>
    </citation>
    <scope>NUCLEOTIDE SEQUENCE [LARGE SCALE GENOMIC DNA]</scope>
    <source>
        <strain evidence="2">CCUG 62215</strain>
    </source>
</reference>
<dbReference type="InterPro" id="IPR055151">
    <property type="entry name" value="GH113"/>
</dbReference>
<proteinExistence type="predicted"/>
<dbReference type="InterPro" id="IPR017853">
    <property type="entry name" value="GH"/>
</dbReference>
<dbReference type="EMBL" id="JBHTJL010000009">
    <property type="protein sequence ID" value="MFD1062205.1"/>
    <property type="molecule type" value="Genomic_DNA"/>
</dbReference>
<dbReference type="RefSeq" id="WP_386127851.1">
    <property type="nucleotide sequence ID" value="NZ_JBHTJL010000009.1"/>
</dbReference>
<sequence length="335" mass="39431">MRFFGIFLLFLSLSSCTSQTKKINGASFVAYGIPVDESHTEPLVTKINANFAAVMPFGFIRSLNNPEIIHNTERQWFGETRAGAKQYSEELRKQNIKIMVKPHIWIRRGEFTGFLNMETEEDWKALENSYTNFILEYAQLAQEIDAEIFCIGTELENFTLKRPKYWNNLIDDIKKIYKGKLTYAANWDEYKRTPFWGKLDFIGIDAYFPVSDEQTPTFEKSMEGWLKHKPVIKSYSDKFQKPILFTEYGYRSVDYSGKEPWKFDRSMTEVNLEAQVNTTKALYETFWQEDWFAGGFIWKWFVNYDKSGGKENNQFTPQNKPVEQVIKTYYSLEKS</sequence>
<comment type="caution">
    <text evidence="1">The sequence shown here is derived from an EMBL/GenBank/DDBJ whole genome shotgun (WGS) entry which is preliminary data.</text>
</comment>
<keyword evidence="2" id="KW-1185">Reference proteome</keyword>
<dbReference type="CDD" id="cd19608">
    <property type="entry name" value="GH113_mannanase-like"/>
    <property type="match status" value="1"/>
</dbReference>